<sequence length="563" mass="63752">MAPYDKIPQDAATRVVVVGAGIAGICTGIALRKQLGHDNFTIYEVGEEVGGTWRANSYPGCASDVHTHWYSLSTELNPYWTTTHVSQPVLKEYWKDLAKKYRLYDNLVFNAKVASAEWDPRSEVYRIEVHFTDGTRNVEYARVLVAGTGLLNTPNYPSELNGVKNFKGDWFHSANWNHNVDLRNKRVAVIGNGCSAAQFVPIISEDPTTHVTQFWRTPMWYLPKIRGDYPAWQQWTFAHVPLVMKLYRMFLWIRQESLYVMILNGGPKSKARENFMQELTDYMKKTAPEKYHEVLSPKYQFGCKRLIVDTGYYECLHRPNMELSKDPILEINESGILTKNDGQQQFDAIVLATGFHPNDLTFHVRGNDGRTMHQYYAEKGGPTAYYGTMTAGFPNLFIMSGPNTATGHGSVIFTEEVQVNYIMQVIKPILKGLATSFEPTDTASDIYNERIQSKLASSVWSGCSSWYRTNGGKGKITGLFPGTFAEFWWTLRTPVWGDFTVKSGSRWQRRRTLSKVVNTVLGLGLVGAGWYAVQNPEIVQDYASVAKDQATQLWAEVSSQLKL</sequence>
<dbReference type="GO" id="GO:0050660">
    <property type="term" value="F:flavin adenine dinucleotide binding"/>
    <property type="evidence" value="ECO:0007669"/>
    <property type="project" value="InterPro"/>
</dbReference>
<comment type="caution">
    <text evidence="6">The sequence shown here is derived from an EMBL/GenBank/DDBJ whole genome shotgun (WGS) entry which is preliminary data.</text>
</comment>
<evidence type="ECO:0000256" key="5">
    <source>
        <dbReference type="SAM" id="Phobius"/>
    </source>
</evidence>
<keyword evidence="5" id="KW-1133">Transmembrane helix</keyword>
<dbReference type="PANTHER" id="PTHR42877">
    <property type="entry name" value="L-ORNITHINE N(5)-MONOOXYGENASE-RELATED"/>
    <property type="match status" value="1"/>
</dbReference>
<name>A0AAW0FPX5_9APHY</name>
<keyword evidence="3" id="KW-0274">FAD</keyword>
<keyword evidence="4" id="KW-0560">Oxidoreductase</keyword>
<proteinExistence type="inferred from homology"/>
<evidence type="ECO:0000256" key="1">
    <source>
        <dbReference type="ARBA" id="ARBA00010139"/>
    </source>
</evidence>
<evidence type="ECO:0008006" key="8">
    <source>
        <dbReference type="Google" id="ProtNLM"/>
    </source>
</evidence>
<accession>A0AAW0FPX5</accession>
<reference evidence="6 7" key="1">
    <citation type="submission" date="2022-09" db="EMBL/GenBank/DDBJ databases">
        <authorList>
            <person name="Palmer J.M."/>
        </authorList>
    </citation>
    <scope>NUCLEOTIDE SEQUENCE [LARGE SCALE GENOMIC DNA]</scope>
    <source>
        <strain evidence="6 7">DSM 7382</strain>
    </source>
</reference>
<evidence type="ECO:0000256" key="4">
    <source>
        <dbReference type="ARBA" id="ARBA00023002"/>
    </source>
</evidence>
<dbReference type="SUPFAM" id="SSF51905">
    <property type="entry name" value="FAD/NAD(P)-binding domain"/>
    <property type="match status" value="1"/>
</dbReference>
<evidence type="ECO:0000313" key="6">
    <source>
        <dbReference type="EMBL" id="KAK7683098.1"/>
    </source>
</evidence>
<comment type="similarity">
    <text evidence="1">Belongs to the FAD-binding monooxygenase family.</text>
</comment>
<keyword evidence="7" id="KW-1185">Reference proteome</keyword>
<dbReference type="AlphaFoldDB" id="A0AAW0FPX5"/>
<keyword evidence="5" id="KW-0812">Transmembrane</keyword>
<keyword evidence="2" id="KW-0285">Flavoprotein</keyword>
<dbReference type="Proteomes" id="UP001385951">
    <property type="component" value="Unassembled WGS sequence"/>
</dbReference>
<dbReference type="Gene3D" id="3.50.50.60">
    <property type="entry name" value="FAD/NAD(P)-binding domain"/>
    <property type="match status" value="2"/>
</dbReference>
<evidence type="ECO:0000256" key="2">
    <source>
        <dbReference type="ARBA" id="ARBA00022630"/>
    </source>
</evidence>
<dbReference type="InterPro" id="IPR036188">
    <property type="entry name" value="FAD/NAD-bd_sf"/>
</dbReference>
<dbReference type="EMBL" id="JASBNA010000032">
    <property type="protein sequence ID" value="KAK7683098.1"/>
    <property type="molecule type" value="Genomic_DNA"/>
</dbReference>
<feature type="transmembrane region" description="Helical" evidence="5">
    <location>
        <begin position="12"/>
        <end position="31"/>
    </location>
</feature>
<dbReference type="PANTHER" id="PTHR42877:SF4">
    <property type="entry name" value="FAD_NAD(P)-BINDING DOMAIN-CONTAINING PROTEIN-RELATED"/>
    <property type="match status" value="1"/>
</dbReference>
<dbReference type="GO" id="GO:0050661">
    <property type="term" value="F:NADP binding"/>
    <property type="evidence" value="ECO:0007669"/>
    <property type="project" value="InterPro"/>
</dbReference>
<protein>
    <recommendedName>
        <fullName evidence="8">FAD/NAD(P)-binding domain-containing protein</fullName>
    </recommendedName>
</protein>
<dbReference type="GO" id="GO:0004499">
    <property type="term" value="F:N,N-dimethylaniline monooxygenase activity"/>
    <property type="evidence" value="ECO:0007669"/>
    <property type="project" value="InterPro"/>
</dbReference>
<keyword evidence="5" id="KW-0472">Membrane</keyword>
<evidence type="ECO:0000256" key="3">
    <source>
        <dbReference type="ARBA" id="ARBA00022827"/>
    </source>
</evidence>
<gene>
    <name evidence="6" type="ORF">QCA50_013771</name>
</gene>
<dbReference type="Pfam" id="PF00743">
    <property type="entry name" value="FMO-like"/>
    <property type="match status" value="1"/>
</dbReference>
<dbReference type="InterPro" id="IPR020946">
    <property type="entry name" value="Flavin_mOase-like"/>
</dbReference>
<organism evidence="6 7">
    <name type="scientific">Cerrena zonata</name>
    <dbReference type="NCBI Taxonomy" id="2478898"/>
    <lineage>
        <taxon>Eukaryota</taxon>
        <taxon>Fungi</taxon>
        <taxon>Dikarya</taxon>
        <taxon>Basidiomycota</taxon>
        <taxon>Agaricomycotina</taxon>
        <taxon>Agaricomycetes</taxon>
        <taxon>Polyporales</taxon>
        <taxon>Cerrenaceae</taxon>
        <taxon>Cerrena</taxon>
    </lineage>
</organism>
<evidence type="ECO:0000313" key="7">
    <source>
        <dbReference type="Proteomes" id="UP001385951"/>
    </source>
</evidence>
<dbReference type="InterPro" id="IPR051209">
    <property type="entry name" value="FAD-bind_Monooxygenase_sf"/>
</dbReference>